<dbReference type="SUPFAM" id="SSF51735">
    <property type="entry name" value="NAD(P)-binding Rossmann-fold domains"/>
    <property type="match status" value="1"/>
</dbReference>
<keyword evidence="3" id="KW-1185">Reference proteome</keyword>
<name>A0A402BF22_9CHLR</name>
<dbReference type="Gene3D" id="3.40.50.720">
    <property type="entry name" value="NAD(P)-binding Rossmann-like Domain"/>
    <property type="match status" value="1"/>
</dbReference>
<evidence type="ECO:0000259" key="1">
    <source>
        <dbReference type="Pfam" id="PF01370"/>
    </source>
</evidence>
<proteinExistence type="predicted"/>
<organism evidence="2 3">
    <name type="scientific">Dictyobacter alpinus</name>
    <dbReference type="NCBI Taxonomy" id="2014873"/>
    <lineage>
        <taxon>Bacteria</taxon>
        <taxon>Bacillati</taxon>
        <taxon>Chloroflexota</taxon>
        <taxon>Ktedonobacteria</taxon>
        <taxon>Ktedonobacterales</taxon>
        <taxon>Dictyobacteraceae</taxon>
        <taxon>Dictyobacter</taxon>
    </lineage>
</organism>
<protein>
    <submittedName>
        <fullName evidence="2">Putative oxidoreductase</fullName>
    </submittedName>
</protein>
<comment type="caution">
    <text evidence="2">The sequence shown here is derived from an EMBL/GenBank/DDBJ whole genome shotgun (WGS) entry which is preliminary data.</text>
</comment>
<dbReference type="InterPro" id="IPR036291">
    <property type="entry name" value="NAD(P)-bd_dom_sf"/>
</dbReference>
<reference evidence="3" key="1">
    <citation type="submission" date="2018-12" db="EMBL/GenBank/DDBJ databases">
        <title>Tengunoibacter tsumagoiensis gen. nov., sp. nov., Dictyobacter kobayashii sp. nov., D. alpinus sp. nov., and D. joshuensis sp. nov. and description of Dictyobacteraceae fam. nov. within the order Ktedonobacterales isolated from Tengu-no-mugimeshi.</title>
        <authorList>
            <person name="Wang C.M."/>
            <person name="Zheng Y."/>
            <person name="Sakai Y."/>
            <person name="Toyoda A."/>
            <person name="Minakuchi Y."/>
            <person name="Abe K."/>
            <person name="Yokota A."/>
            <person name="Yabe S."/>
        </authorList>
    </citation>
    <scope>NUCLEOTIDE SEQUENCE [LARGE SCALE GENOMIC DNA]</scope>
    <source>
        <strain evidence="3">Uno16</strain>
    </source>
</reference>
<evidence type="ECO:0000313" key="3">
    <source>
        <dbReference type="Proteomes" id="UP000287171"/>
    </source>
</evidence>
<dbReference type="Pfam" id="PF01370">
    <property type="entry name" value="Epimerase"/>
    <property type="match status" value="1"/>
</dbReference>
<dbReference type="Proteomes" id="UP000287171">
    <property type="component" value="Unassembled WGS sequence"/>
</dbReference>
<dbReference type="EMBL" id="BIFT01000002">
    <property type="protein sequence ID" value="GCE29988.1"/>
    <property type="molecule type" value="Genomic_DNA"/>
</dbReference>
<sequence>MSMSDSIEQKRPRPSWIPKRVFISGASGFVGRSLAARYKQLGSEIRGVDKVADVKEGVIAGNTAQAGAWQEHAQGCDLFIHAAAIVSFTHDPQNIWEVNVRGTRHALDAAIRGGVQRFLHISSVVAYSFDFPPDVTERYPVRCNGVPYVDSKVMGEQVVLQAHAAGEMASTIVRPGDIYGPRSRPWTTRPVRLITSGSLVLPLQGKGIFTPVYIDTLIDGIVLAAGAKDAAGHVFNITDGYGIENSAFFGYYARLLGKEIPVVQDSRTLLLALKAMVVDRAKKNMGRESQWNETGVRYLCRRGTYSIEKARKLLGFEPRIGIDEGMKRTEQWLRAEGLVE</sequence>
<feature type="domain" description="NAD-dependent epimerase/dehydratase" evidence="1">
    <location>
        <begin position="21"/>
        <end position="237"/>
    </location>
</feature>
<dbReference type="PANTHER" id="PTHR43245">
    <property type="entry name" value="BIFUNCTIONAL POLYMYXIN RESISTANCE PROTEIN ARNA"/>
    <property type="match status" value="1"/>
</dbReference>
<dbReference type="RefSeq" id="WP_218027584.1">
    <property type="nucleotide sequence ID" value="NZ_BIFT01000002.1"/>
</dbReference>
<dbReference type="InterPro" id="IPR001509">
    <property type="entry name" value="Epimerase_deHydtase"/>
</dbReference>
<dbReference type="AlphaFoldDB" id="A0A402BF22"/>
<evidence type="ECO:0000313" key="2">
    <source>
        <dbReference type="EMBL" id="GCE29988.1"/>
    </source>
</evidence>
<accession>A0A402BF22</accession>
<dbReference type="InterPro" id="IPR050177">
    <property type="entry name" value="Lipid_A_modif_metabolic_enz"/>
</dbReference>
<gene>
    <name evidence="2" type="ORF">KDA_54720</name>
</gene>